<dbReference type="InterPro" id="IPR027417">
    <property type="entry name" value="P-loop_NTPase"/>
</dbReference>
<comment type="caution">
    <text evidence="2">The sequence shown here is derived from an EMBL/GenBank/DDBJ whole genome shotgun (WGS) entry which is preliminary data.</text>
</comment>
<dbReference type="InterPro" id="IPR022489">
    <property type="entry name" value="PolyP_AMP_Tfrase"/>
</dbReference>
<dbReference type="NCBIfam" id="TIGR03708">
    <property type="entry name" value="poly_P_AMP_trns"/>
    <property type="match status" value="1"/>
</dbReference>
<evidence type="ECO:0000313" key="3">
    <source>
        <dbReference type="Proteomes" id="UP000611945"/>
    </source>
</evidence>
<dbReference type="EMBL" id="JACSQG010000006">
    <property type="protein sequence ID" value="MBD7978046.1"/>
    <property type="molecule type" value="Genomic_DNA"/>
</dbReference>
<protein>
    <submittedName>
        <fullName evidence="2">Polyphosphate:AMP phosphotransferase</fullName>
    </submittedName>
</protein>
<dbReference type="SUPFAM" id="SSF52540">
    <property type="entry name" value="P-loop containing nucleoside triphosphate hydrolases"/>
    <property type="match status" value="2"/>
</dbReference>
<feature type="domain" description="Polyphosphate kinase-2-related" evidence="1">
    <location>
        <begin position="11"/>
        <end position="234"/>
    </location>
</feature>
<dbReference type="Gene3D" id="3.40.50.300">
    <property type="entry name" value="P-loop containing nucleotide triphosphate hydrolases"/>
    <property type="match status" value="2"/>
</dbReference>
<dbReference type="PANTHER" id="PTHR34383:SF3">
    <property type="entry name" value="POLYPHOSPHATE:AMP PHOSPHOTRANSFERASE"/>
    <property type="match status" value="1"/>
</dbReference>
<evidence type="ECO:0000259" key="1">
    <source>
        <dbReference type="Pfam" id="PF03976"/>
    </source>
</evidence>
<proteinExistence type="predicted"/>
<dbReference type="PANTHER" id="PTHR34383">
    <property type="entry name" value="POLYPHOSPHATE:AMP PHOSPHOTRANSFERASE-RELATED"/>
    <property type="match status" value="1"/>
</dbReference>
<organism evidence="2 3">
    <name type="scientific">Serpens gallinarum</name>
    <dbReference type="NCBI Taxonomy" id="2763075"/>
    <lineage>
        <taxon>Bacteria</taxon>
        <taxon>Pseudomonadati</taxon>
        <taxon>Pseudomonadota</taxon>
        <taxon>Gammaproteobacteria</taxon>
        <taxon>Pseudomonadales</taxon>
        <taxon>Pseudomonadaceae</taxon>
        <taxon>Pseudomonas</taxon>
    </lineage>
</organism>
<gene>
    <name evidence="2" type="primary">pap</name>
    <name evidence="2" type="ORF">H9642_12720</name>
</gene>
<feature type="domain" description="Polyphosphate kinase-2-related" evidence="1">
    <location>
        <begin position="269"/>
        <end position="492"/>
    </location>
</feature>
<accession>A0ABR8TQJ7</accession>
<keyword evidence="3" id="KW-1185">Reference proteome</keyword>
<evidence type="ECO:0000313" key="2">
    <source>
        <dbReference type="EMBL" id="MBD7978046.1"/>
    </source>
</evidence>
<dbReference type="Proteomes" id="UP000611945">
    <property type="component" value="Unassembled WGS sequence"/>
</dbReference>
<dbReference type="InterPro" id="IPR022488">
    <property type="entry name" value="PPK2-related"/>
</dbReference>
<name>A0ABR8TQJ7_9PSED</name>
<sequence>MFESAEIGHAIDKKTYEAAEPALREALLEAQYELRQQARFPVIILINGIEGAGKGETVKLLNEWMDPRLIRVETFDLQTDEELAHPPEWRYWRQLPAKGRIGVFFGNWYSQMLQNRVNGRTKDAQLDQSINRALRLERMLCDEGALIFKFWFHLSRHHMQARLKSLADDPLHNWRLSPLDWQQSKTYDRFVHHGERILRRSSRDYAPWYVIEGVDPYYRSLTTGRILLQGLQAALQSGRGATPAPHAAPLVASPDNRSLLNSLDLTQVLSKDHYKAQLATEQARLAHLMRDKRMRRQALVAVFEGNDAAGKGGAIRRVTGALDPRQYRIVPIAAPTDEELAQPYLWRFWRHVPARGKFTIFDRSWYGRVLVERVEGLCAQADWLRAYGEINDFEESLVEHGVVLVKFWLSIDKDTQYQRFKEREATPFKRFKITEEDWRNREKWDAYVEAVEDMVDRTSTEIAPWTLVEANDKRFARVKVLRTINDALEAAFNKNNQPRPCGLHRDGTGRLVRTHS</sequence>
<reference evidence="2 3" key="1">
    <citation type="submission" date="2020-08" db="EMBL/GenBank/DDBJ databases">
        <title>A Genomic Blueprint of the Chicken Gut Microbiome.</title>
        <authorList>
            <person name="Gilroy R."/>
            <person name="Ravi A."/>
            <person name="Getino M."/>
            <person name="Pursley I."/>
            <person name="Horton D.L."/>
            <person name="Alikhan N.-F."/>
            <person name="Baker D."/>
            <person name="Gharbi K."/>
            <person name="Hall N."/>
            <person name="Watson M."/>
            <person name="Adriaenssens E.M."/>
            <person name="Foster-Nyarko E."/>
            <person name="Jarju S."/>
            <person name="Secka A."/>
            <person name="Antonio M."/>
            <person name="Oren A."/>
            <person name="Chaudhuri R."/>
            <person name="La Ragione R.M."/>
            <person name="Hildebrand F."/>
            <person name="Pallen M.J."/>
        </authorList>
    </citation>
    <scope>NUCLEOTIDE SEQUENCE [LARGE SCALE GENOMIC DNA]</scope>
    <source>
        <strain evidence="2 3">Sa2CUA2</strain>
    </source>
</reference>
<dbReference type="RefSeq" id="WP_251836819.1">
    <property type="nucleotide sequence ID" value="NZ_JACSQG010000006.1"/>
</dbReference>
<dbReference type="Pfam" id="PF03976">
    <property type="entry name" value="PPK2"/>
    <property type="match status" value="2"/>
</dbReference>